<evidence type="ECO:0000256" key="1">
    <source>
        <dbReference type="SAM" id="MobiDB-lite"/>
    </source>
</evidence>
<protein>
    <submittedName>
        <fullName evidence="2">Uncharacterized protein</fullName>
    </submittedName>
</protein>
<reference evidence="2 3" key="1">
    <citation type="submission" date="2024-07" db="EMBL/GenBank/DDBJ databases">
        <title>Section-level genome sequencing and comparative genomics of Aspergillus sections Usti and Cavernicolus.</title>
        <authorList>
            <consortium name="Lawrence Berkeley National Laboratory"/>
            <person name="Nybo J.L."/>
            <person name="Vesth T.C."/>
            <person name="Theobald S."/>
            <person name="Frisvad J.C."/>
            <person name="Larsen T.O."/>
            <person name="Kjaerboelling I."/>
            <person name="Rothschild-Mancinelli K."/>
            <person name="Lyhne E.K."/>
            <person name="Kogle M.E."/>
            <person name="Barry K."/>
            <person name="Clum A."/>
            <person name="Na H."/>
            <person name="Ledsgaard L."/>
            <person name="Lin J."/>
            <person name="Lipzen A."/>
            <person name="Kuo A."/>
            <person name="Riley R."/>
            <person name="Mondo S."/>
            <person name="LaButti K."/>
            <person name="Haridas S."/>
            <person name="Pangalinan J."/>
            <person name="Salamov A.A."/>
            <person name="Simmons B.A."/>
            <person name="Magnuson J.K."/>
            <person name="Chen J."/>
            <person name="Drula E."/>
            <person name="Henrissat B."/>
            <person name="Wiebenga A."/>
            <person name="Lubbers R.J."/>
            <person name="Gomes A.C."/>
            <person name="Macurrencykelacurrency M.R."/>
            <person name="Stajich J."/>
            <person name="Grigoriev I.V."/>
            <person name="Mortensen U.H."/>
            <person name="De vries R.P."/>
            <person name="Baker S.E."/>
            <person name="Andersen M.R."/>
        </authorList>
    </citation>
    <scope>NUCLEOTIDE SEQUENCE [LARGE SCALE GENOMIC DNA]</scope>
    <source>
        <strain evidence="2 3">CBS 756.74</strain>
    </source>
</reference>
<proteinExistence type="predicted"/>
<comment type="caution">
    <text evidence="2">The sequence shown here is derived from an EMBL/GenBank/DDBJ whole genome shotgun (WGS) entry which is preliminary data.</text>
</comment>
<organism evidence="2 3">
    <name type="scientific">Aspergillus pseudodeflectus</name>
    <dbReference type="NCBI Taxonomy" id="176178"/>
    <lineage>
        <taxon>Eukaryota</taxon>
        <taxon>Fungi</taxon>
        <taxon>Dikarya</taxon>
        <taxon>Ascomycota</taxon>
        <taxon>Pezizomycotina</taxon>
        <taxon>Eurotiomycetes</taxon>
        <taxon>Eurotiomycetidae</taxon>
        <taxon>Eurotiales</taxon>
        <taxon>Aspergillaceae</taxon>
        <taxon>Aspergillus</taxon>
        <taxon>Aspergillus subgen. Nidulantes</taxon>
    </lineage>
</organism>
<dbReference type="GeneID" id="98155561"/>
<name>A0ABR4K906_9EURO</name>
<sequence length="127" mass="14024">MAPYAHHLDDHLAQLESQSCLKEEGKEMQVAVAAPPTLTISQQQGREEQEQSQMQQEKRALAKSIAAPMLTFSVRPYFGWTRRLEDQCVPSPSFISHPTLLVESPSLHGYDHALIITGGTGIRVATA</sequence>
<gene>
    <name evidence="2" type="ORF">BJX68DRAFT_238647</name>
</gene>
<keyword evidence="3" id="KW-1185">Reference proteome</keyword>
<feature type="region of interest" description="Disordered" evidence="1">
    <location>
        <begin position="25"/>
        <end position="60"/>
    </location>
</feature>
<dbReference type="RefSeq" id="XP_070898452.1">
    <property type="nucleotide sequence ID" value="XM_071040397.1"/>
</dbReference>
<accession>A0ABR4K906</accession>
<dbReference type="EMBL" id="JBFXLR010000025">
    <property type="protein sequence ID" value="KAL2848768.1"/>
    <property type="molecule type" value="Genomic_DNA"/>
</dbReference>
<dbReference type="Proteomes" id="UP001610444">
    <property type="component" value="Unassembled WGS sequence"/>
</dbReference>
<evidence type="ECO:0000313" key="3">
    <source>
        <dbReference type="Proteomes" id="UP001610444"/>
    </source>
</evidence>
<evidence type="ECO:0000313" key="2">
    <source>
        <dbReference type="EMBL" id="KAL2848768.1"/>
    </source>
</evidence>